<dbReference type="Gene3D" id="1.10.150.20">
    <property type="entry name" value="5' to 3' exonuclease, C-terminal subdomain"/>
    <property type="match status" value="1"/>
</dbReference>
<feature type="region of interest" description="Domain III" evidence="6">
    <location>
        <begin position="145"/>
        <end position="193"/>
    </location>
</feature>
<dbReference type="OrthoDB" id="5293449at2"/>
<dbReference type="EMBL" id="NIPO01000001">
    <property type="protein sequence ID" value="PJR04197.1"/>
    <property type="molecule type" value="Genomic_DNA"/>
</dbReference>
<comment type="similarity">
    <text evidence="6">Belongs to the RuvA family.</text>
</comment>
<keyword evidence="1 6" id="KW-0963">Cytoplasm</keyword>
<sequence>MITLLRGKLIEKSPTEIVVECGGIGYEVSISLHSYSLLPAEENILIYTYLQVREDAHVLYGFMEKSERQIFKLLISVSGIGANTARNMLSYITPSELMAAIANADVATLKAIKGVGPKTAQRIVLELQEKVLKLGAFEDLSVIHHNTNTEEALSALEVLGFNRKSTEKVIKKIVSTNPDATSEMIIKQALKNL</sequence>
<evidence type="ECO:0000313" key="9">
    <source>
        <dbReference type="Proteomes" id="UP000231960"/>
    </source>
</evidence>
<protein>
    <recommendedName>
        <fullName evidence="6">Holliday junction branch migration complex subunit RuvA</fullName>
    </recommendedName>
</protein>
<keyword evidence="9" id="KW-1185">Reference proteome</keyword>
<organism evidence="8 9">
    <name type="scientific">Avrilella dinanensis</name>
    <dbReference type="NCBI Taxonomy" id="2008672"/>
    <lineage>
        <taxon>Bacteria</taxon>
        <taxon>Pseudomonadati</taxon>
        <taxon>Bacteroidota</taxon>
        <taxon>Flavobacteriia</taxon>
        <taxon>Flavobacteriales</taxon>
        <taxon>Flavobacteriaceae</taxon>
        <taxon>Avrilella</taxon>
    </lineage>
</organism>
<dbReference type="Gene3D" id="2.40.50.140">
    <property type="entry name" value="Nucleic acid-binding proteins"/>
    <property type="match status" value="1"/>
</dbReference>
<dbReference type="GO" id="GO:0048476">
    <property type="term" value="C:Holliday junction resolvase complex"/>
    <property type="evidence" value="ECO:0007669"/>
    <property type="project" value="UniProtKB-UniRule"/>
</dbReference>
<keyword evidence="5 6" id="KW-0234">DNA repair</keyword>
<dbReference type="InterPro" id="IPR011114">
    <property type="entry name" value="RuvA_C"/>
</dbReference>
<dbReference type="CDD" id="cd14332">
    <property type="entry name" value="UBA_RuvA_C"/>
    <property type="match status" value="1"/>
</dbReference>
<dbReference type="GO" id="GO:0005524">
    <property type="term" value="F:ATP binding"/>
    <property type="evidence" value="ECO:0007669"/>
    <property type="project" value="InterPro"/>
</dbReference>
<dbReference type="Pfam" id="PF14520">
    <property type="entry name" value="HHH_5"/>
    <property type="match status" value="1"/>
</dbReference>
<dbReference type="SUPFAM" id="SSF50249">
    <property type="entry name" value="Nucleic acid-binding proteins"/>
    <property type="match status" value="1"/>
</dbReference>
<feature type="domain" description="Helix-hairpin-helix DNA-binding motif class 1" evidence="7">
    <location>
        <begin position="107"/>
        <end position="126"/>
    </location>
</feature>
<keyword evidence="3 6" id="KW-0238">DNA-binding</keyword>
<dbReference type="Gene3D" id="1.10.8.10">
    <property type="entry name" value="DNA helicase RuvA subunit, C-terminal domain"/>
    <property type="match status" value="1"/>
</dbReference>
<dbReference type="SUPFAM" id="SSF47781">
    <property type="entry name" value="RuvA domain 2-like"/>
    <property type="match status" value="1"/>
</dbReference>
<proteinExistence type="inferred from homology"/>
<keyword evidence="2 6" id="KW-0227">DNA damage</keyword>
<dbReference type="InterPro" id="IPR012340">
    <property type="entry name" value="NA-bd_OB-fold"/>
</dbReference>
<dbReference type="Pfam" id="PF01330">
    <property type="entry name" value="RuvA_N"/>
    <property type="match status" value="1"/>
</dbReference>
<comment type="subcellular location">
    <subcellularLocation>
        <location evidence="6">Cytoplasm</location>
    </subcellularLocation>
</comment>
<evidence type="ECO:0000259" key="7">
    <source>
        <dbReference type="SMART" id="SM00278"/>
    </source>
</evidence>
<dbReference type="InterPro" id="IPR010994">
    <property type="entry name" value="RuvA_2-like"/>
</dbReference>
<comment type="caution">
    <text evidence="6">Lacks conserved residue(s) required for the propagation of feature annotation.</text>
</comment>
<dbReference type="GO" id="GO:0006281">
    <property type="term" value="P:DNA repair"/>
    <property type="evidence" value="ECO:0007669"/>
    <property type="project" value="UniProtKB-UniRule"/>
</dbReference>
<comment type="function">
    <text evidence="6">The RuvA-RuvB-RuvC complex processes Holliday junction (HJ) DNA during genetic recombination and DNA repair, while the RuvA-RuvB complex plays an important role in the rescue of blocked DNA replication forks via replication fork reversal (RFR). RuvA specifically binds to HJ cruciform DNA, conferring on it an open structure. The RuvB hexamer acts as an ATP-dependent pump, pulling dsDNA into and through the RuvAB complex. HJ branch migration allows RuvC to scan DNA until it finds its consensus sequence, where it cleaves and resolves the cruciform DNA.</text>
</comment>
<evidence type="ECO:0000256" key="6">
    <source>
        <dbReference type="HAMAP-Rule" id="MF_00031"/>
    </source>
</evidence>
<dbReference type="GO" id="GO:0006310">
    <property type="term" value="P:DNA recombination"/>
    <property type="evidence" value="ECO:0007669"/>
    <property type="project" value="UniProtKB-UniRule"/>
</dbReference>
<dbReference type="InterPro" id="IPR036267">
    <property type="entry name" value="RuvA_C_sf"/>
</dbReference>
<evidence type="ECO:0000256" key="1">
    <source>
        <dbReference type="ARBA" id="ARBA00022490"/>
    </source>
</evidence>
<dbReference type="InterPro" id="IPR003583">
    <property type="entry name" value="Hlx-hairpin-Hlx_DNA-bd_motif"/>
</dbReference>
<dbReference type="NCBIfam" id="TIGR00084">
    <property type="entry name" value="ruvA"/>
    <property type="match status" value="1"/>
</dbReference>
<dbReference type="InterPro" id="IPR013849">
    <property type="entry name" value="DNA_helicase_Holl-junc_RuvA_I"/>
</dbReference>
<dbReference type="SMART" id="SM00278">
    <property type="entry name" value="HhH1"/>
    <property type="match status" value="2"/>
</dbReference>
<evidence type="ECO:0000313" key="8">
    <source>
        <dbReference type="EMBL" id="PJR04197.1"/>
    </source>
</evidence>
<gene>
    <name evidence="6" type="primary">ruvA</name>
    <name evidence="8" type="ORF">CDL10_06400</name>
</gene>
<evidence type="ECO:0000256" key="5">
    <source>
        <dbReference type="ARBA" id="ARBA00023204"/>
    </source>
</evidence>
<dbReference type="RefSeq" id="WP_100677760.1">
    <property type="nucleotide sequence ID" value="NZ_JAJUJS010000012.1"/>
</dbReference>
<dbReference type="GO" id="GO:0009378">
    <property type="term" value="F:four-way junction helicase activity"/>
    <property type="evidence" value="ECO:0007669"/>
    <property type="project" value="InterPro"/>
</dbReference>
<accession>A0A2M9R5Q7</accession>
<evidence type="ECO:0000256" key="2">
    <source>
        <dbReference type="ARBA" id="ARBA00022763"/>
    </source>
</evidence>
<dbReference type="Proteomes" id="UP000231960">
    <property type="component" value="Unassembled WGS sequence"/>
</dbReference>
<dbReference type="InterPro" id="IPR000085">
    <property type="entry name" value="RuvA"/>
</dbReference>
<evidence type="ECO:0000256" key="3">
    <source>
        <dbReference type="ARBA" id="ARBA00023125"/>
    </source>
</evidence>
<evidence type="ECO:0000256" key="4">
    <source>
        <dbReference type="ARBA" id="ARBA00023172"/>
    </source>
</evidence>
<comment type="subunit">
    <text evidence="6">Homotetramer. Forms an RuvA(8)-RuvB(12)-Holliday junction (HJ) complex. HJ DNA is sandwiched between 2 RuvA tetramers; dsDNA enters through RuvA and exits via RuvB. An RuvB hexamer assembles on each DNA strand where it exits the tetramer. Each RuvB hexamer is contacted by two RuvA subunits (via domain III) on 2 adjacent RuvB subunits; this complex drives branch migration. In the full resolvosome a probable DNA-RuvA(4)-RuvB(12)-RuvC(2) complex forms which resolves the HJ.</text>
</comment>
<dbReference type="GO" id="GO:0009379">
    <property type="term" value="C:Holliday junction helicase complex"/>
    <property type="evidence" value="ECO:0007669"/>
    <property type="project" value="InterPro"/>
</dbReference>
<dbReference type="GO" id="GO:0000400">
    <property type="term" value="F:four-way junction DNA binding"/>
    <property type="evidence" value="ECO:0007669"/>
    <property type="project" value="UniProtKB-UniRule"/>
</dbReference>
<name>A0A2M9R5Q7_9FLAO</name>
<comment type="domain">
    <text evidence="6">Has three domains with a flexible linker between the domains II and III and assumes an 'L' shape. Domain III is highly mobile and contacts RuvB.</text>
</comment>
<dbReference type="SUPFAM" id="SSF46929">
    <property type="entry name" value="DNA helicase RuvA subunit, C-terminal domain"/>
    <property type="match status" value="1"/>
</dbReference>
<reference evidence="8 9" key="1">
    <citation type="submission" date="2017-06" db="EMBL/GenBank/DDBJ databases">
        <title>Description of Avrilella dinanensis gen. nov. sp. nov.</title>
        <authorList>
            <person name="Leyer C."/>
            <person name="Sassi M."/>
            <person name="Minet J."/>
            <person name="Kayal S."/>
            <person name="Cattoir V."/>
        </authorList>
    </citation>
    <scope>NUCLEOTIDE SEQUENCE [LARGE SCALE GENOMIC DNA]</scope>
    <source>
        <strain evidence="8 9">UR159</strain>
    </source>
</reference>
<keyword evidence="4 6" id="KW-0233">DNA recombination</keyword>
<dbReference type="AlphaFoldDB" id="A0A2M9R5Q7"/>
<dbReference type="HAMAP" id="MF_00031">
    <property type="entry name" value="DNA_HJ_migration_RuvA"/>
    <property type="match status" value="1"/>
</dbReference>
<dbReference type="Pfam" id="PF07499">
    <property type="entry name" value="RuvA_C"/>
    <property type="match status" value="1"/>
</dbReference>
<comment type="caution">
    <text evidence="8">The sequence shown here is derived from an EMBL/GenBank/DDBJ whole genome shotgun (WGS) entry which is preliminary data.</text>
</comment>
<feature type="domain" description="Helix-hairpin-helix DNA-binding motif class 1" evidence="7">
    <location>
        <begin position="72"/>
        <end position="91"/>
    </location>
</feature>
<dbReference type="GO" id="GO:0005737">
    <property type="term" value="C:cytoplasm"/>
    <property type="evidence" value="ECO:0007669"/>
    <property type="project" value="UniProtKB-SubCell"/>
</dbReference>